<evidence type="ECO:0000313" key="2">
    <source>
        <dbReference type="EMBL" id="RPA71764.1"/>
    </source>
</evidence>
<feature type="compositionally biased region" description="Basic and acidic residues" evidence="1">
    <location>
        <begin position="661"/>
        <end position="680"/>
    </location>
</feature>
<evidence type="ECO:0000256" key="1">
    <source>
        <dbReference type="SAM" id="MobiDB-lite"/>
    </source>
</evidence>
<dbReference type="Proteomes" id="UP000275078">
    <property type="component" value="Unassembled WGS sequence"/>
</dbReference>
<feature type="region of interest" description="Disordered" evidence="1">
    <location>
        <begin position="1"/>
        <end position="78"/>
    </location>
</feature>
<feature type="compositionally biased region" description="Low complexity" evidence="1">
    <location>
        <begin position="703"/>
        <end position="717"/>
    </location>
</feature>
<keyword evidence="3" id="KW-1185">Reference proteome</keyword>
<evidence type="ECO:0000313" key="3">
    <source>
        <dbReference type="Proteomes" id="UP000275078"/>
    </source>
</evidence>
<name>A0A3N4HQ25_ASCIM</name>
<feature type="compositionally biased region" description="Basic and acidic residues" evidence="1">
    <location>
        <begin position="278"/>
        <end position="289"/>
    </location>
</feature>
<proteinExistence type="predicted"/>
<feature type="compositionally biased region" description="Basic and acidic residues" evidence="1">
    <location>
        <begin position="164"/>
        <end position="173"/>
    </location>
</feature>
<organism evidence="2 3">
    <name type="scientific">Ascobolus immersus RN42</name>
    <dbReference type="NCBI Taxonomy" id="1160509"/>
    <lineage>
        <taxon>Eukaryota</taxon>
        <taxon>Fungi</taxon>
        <taxon>Dikarya</taxon>
        <taxon>Ascomycota</taxon>
        <taxon>Pezizomycotina</taxon>
        <taxon>Pezizomycetes</taxon>
        <taxon>Pezizales</taxon>
        <taxon>Ascobolaceae</taxon>
        <taxon>Ascobolus</taxon>
    </lineage>
</organism>
<dbReference type="EMBL" id="ML119901">
    <property type="protein sequence ID" value="RPA71764.1"/>
    <property type="molecule type" value="Genomic_DNA"/>
</dbReference>
<gene>
    <name evidence="2" type="ORF">BJ508DRAFT_335714</name>
</gene>
<feature type="compositionally biased region" description="Acidic residues" evidence="1">
    <location>
        <begin position="243"/>
        <end position="256"/>
    </location>
</feature>
<sequence>MPFQLPWSLRMPATTKTPPAPAAPTARKNSAERQRSPDSPSTEPAPAIPSDATLAQDDPPSQLQTKPPPPPIPTHDRYFGFDKLADKLNWPDLVDWIERIYKEHPEAERDPEKLRAYLSEAAVLRFPRTEDKSPTVAEHYSNGTFAKEDGDGDAAKSTGTLEPTTKEDHEASRTARQSVIAEMDARVEKLVEAIGDKEEPEGQRPTEPQSTASKLRRGATPISLYSTDDEAPPDGSHPSDYEDHGDEDDSDYEDDTREAQEARDADHQASLQLAASMRESEQPREHPSVEPEPASKPLVRFPGLQTRPTSSTSAPESAVNGVKKKRGRPPKYPQIAIALTSDPSTSSSTGPVIPNQATKRKPGRPRMRPPFATPEEEEYARLARARAQKRKASKKSTAGPTDPTEGDQASPIDGVSAGEPQPKRRRKKKAVEASDELMQSGTKQPLGWMDEFLMRQREAMQTHSQPPPQLGQFTPFVPALPHLYHPPNPADPRVQTPPVYIPGQFVAVNSRTRGADDVGSSHRPGSSPRKEPGLDGTVGLDGREREQSEEYDDPRVYSEAFRLALQVARAEEGQNGTEEMGGDQVDAERRATREMPSSVSPMREQYVGGMHMDDRLPSPQAEDTIQQPNRRDSGSVQQQPPPQAEAPTARPTTLEEDLEEDARRHRGSSEIRAELKEYQRRFNPSAIFQHPDFPRISEPLPSPASQSLSSPQAQQRPRPVFLSKPTVIPTALPPVSSAPFQSMHIPAPSIVSTAAPLPISSISAPQAASSQPPPQSTSASSSKPIPPPHNPLTTLYTDLSTKLRNCQSKLLNSFITTHYGPKNRALPETTLRPATFLADLTHAATDTLSSLSELHVKFLARHSKENELCGMVERACRGGMVEMVQVVECLAERVDEDGWGEDALGMEELKMLGDIRKGVEEVVRAVEGVHGLQIDGASS</sequence>
<feature type="region of interest" description="Disordered" evidence="1">
    <location>
        <begin position="763"/>
        <end position="794"/>
    </location>
</feature>
<feature type="compositionally biased region" description="Basic and acidic residues" evidence="1">
    <location>
        <begin position="257"/>
        <end position="267"/>
    </location>
</feature>
<feature type="compositionally biased region" description="Basic and acidic residues" evidence="1">
    <location>
        <begin position="541"/>
        <end position="556"/>
    </location>
</feature>
<feature type="region of interest" description="Disordered" evidence="1">
    <location>
        <begin position="129"/>
        <end position="447"/>
    </location>
</feature>
<feature type="compositionally biased region" description="Basic residues" evidence="1">
    <location>
        <begin position="358"/>
        <end position="367"/>
    </location>
</feature>
<protein>
    <submittedName>
        <fullName evidence="2">Uncharacterized protein</fullName>
    </submittedName>
</protein>
<reference evidence="2 3" key="1">
    <citation type="journal article" date="2018" name="Nat. Ecol. Evol.">
        <title>Pezizomycetes genomes reveal the molecular basis of ectomycorrhizal truffle lifestyle.</title>
        <authorList>
            <person name="Murat C."/>
            <person name="Payen T."/>
            <person name="Noel B."/>
            <person name="Kuo A."/>
            <person name="Morin E."/>
            <person name="Chen J."/>
            <person name="Kohler A."/>
            <person name="Krizsan K."/>
            <person name="Balestrini R."/>
            <person name="Da Silva C."/>
            <person name="Montanini B."/>
            <person name="Hainaut M."/>
            <person name="Levati E."/>
            <person name="Barry K.W."/>
            <person name="Belfiori B."/>
            <person name="Cichocki N."/>
            <person name="Clum A."/>
            <person name="Dockter R.B."/>
            <person name="Fauchery L."/>
            <person name="Guy J."/>
            <person name="Iotti M."/>
            <person name="Le Tacon F."/>
            <person name="Lindquist E.A."/>
            <person name="Lipzen A."/>
            <person name="Malagnac F."/>
            <person name="Mello A."/>
            <person name="Molinier V."/>
            <person name="Miyauchi S."/>
            <person name="Poulain J."/>
            <person name="Riccioni C."/>
            <person name="Rubini A."/>
            <person name="Sitrit Y."/>
            <person name="Splivallo R."/>
            <person name="Traeger S."/>
            <person name="Wang M."/>
            <person name="Zifcakova L."/>
            <person name="Wipf D."/>
            <person name="Zambonelli A."/>
            <person name="Paolocci F."/>
            <person name="Nowrousian M."/>
            <person name="Ottonello S."/>
            <person name="Baldrian P."/>
            <person name="Spatafora J.W."/>
            <person name="Henrissat B."/>
            <person name="Nagy L.G."/>
            <person name="Aury J.M."/>
            <person name="Wincker P."/>
            <person name="Grigoriev I.V."/>
            <person name="Bonfante P."/>
            <person name="Martin F.M."/>
        </authorList>
    </citation>
    <scope>NUCLEOTIDE SEQUENCE [LARGE SCALE GENOMIC DNA]</scope>
    <source>
        <strain evidence="2 3">RN42</strain>
    </source>
</reference>
<accession>A0A3N4HQ25</accession>
<feature type="compositionally biased region" description="Low complexity" evidence="1">
    <location>
        <begin position="340"/>
        <end position="349"/>
    </location>
</feature>
<feature type="compositionally biased region" description="Polar residues" evidence="1">
    <location>
        <begin position="306"/>
        <end position="315"/>
    </location>
</feature>
<feature type="compositionally biased region" description="Low complexity" evidence="1">
    <location>
        <begin position="763"/>
        <end position="783"/>
    </location>
</feature>
<feature type="compositionally biased region" description="Basic residues" evidence="1">
    <location>
        <begin position="383"/>
        <end position="394"/>
    </location>
</feature>
<feature type="region of interest" description="Disordered" evidence="1">
    <location>
        <begin position="459"/>
        <end position="717"/>
    </location>
</feature>
<feature type="compositionally biased region" description="Basic and acidic residues" evidence="1">
    <location>
        <begin position="183"/>
        <end position="204"/>
    </location>
</feature>
<dbReference type="AlphaFoldDB" id="A0A3N4HQ25"/>